<sequence>MDRRWRRWASGLHLTVIFALIVTLLSACGSVNVKETYPLESVNKNGSETSYVYRAAGETVPEVAKTLADQKKPEQQSKEDPDHMFLVYSDQIIHVQKDENNPEDSLIEVDSKEYVRQNYSPSFLEGYLLASLIGSLFDSVGPSGRYGDYRGYGSLNSHPPAKGSYHAPTASDTKAAPPMTVQKKGSIFKRGTTSGDDGGVGSGGLFNKKKDSTVSSGSKGTITRNKDGSSSGSKSSSGWIKPRKSTTPKTKVGGFGKIRRRR</sequence>
<comment type="caution">
    <text evidence="2">The sequence shown here is derived from an EMBL/GenBank/DDBJ whole genome shotgun (WGS) entry which is preliminary data.</text>
</comment>
<dbReference type="PROSITE" id="PS51257">
    <property type="entry name" value="PROKAR_LIPOPROTEIN"/>
    <property type="match status" value="1"/>
</dbReference>
<dbReference type="AlphaFoldDB" id="A0A841TU80"/>
<keyword evidence="3" id="KW-1185">Reference proteome</keyword>
<name>A0A841TU80_9BACL</name>
<feature type="region of interest" description="Disordered" evidence="1">
    <location>
        <begin position="160"/>
        <end position="179"/>
    </location>
</feature>
<proteinExistence type="predicted"/>
<organism evidence="2 3">
    <name type="scientific">Cohnella xylanilytica</name>
    <dbReference type="NCBI Taxonomy" id="557555"/>
    <lineage>
        <taxon>Bacteria</taxon>
        <taxon>Bacillati</taxon>
        <taxon>Bacillota</taxon>
        <taxon>Bacilli</taxon>
        <taxon>Bacillales</taxon>
        <taxon>Paenibacillaceae</taxon>
        <taxon>Cohnella</taxon>
    </lineage>
</organism>
<evidence type="ECO:0000256" key="1">
    <source>
        <dbReference type="SAM" id="MobiDB-lite"/>
    </source>
</evidence>
<evidence type="ECO:0000313" key="3">
    <source>
        <dbReference type="Proteomes" id="UP000553776"/>
    </source>
</evidence>
<dbReference type="Pfam" id="PF14042">
    <property type="entry name" value="DUF4247"/>
    <property type="match status" value="1"/>
</dbReference>
<feature type="compositionally biased region" description="Low complexity" evidence="1">
    <location>
        <begin position="228"/>
        <end position="238"/>
    </location>
</feature>
<feature type="compositionally biased region" description="Polar residues" evidence="1">
    <location>
        <begin position="213"/>
        <end position="223"/>
    </location>
</feature>
<gene>
    <name evidence="2" type="ORF">H7B90_11715</name>
</gene>
<dbReference type="Proteomes" id="UP000553776">
    <property type="component" value="Unassembled WGS sequence"/>
</dbReference>
<protein>
    <submittedName>
        <fullName evidence="2">DUF4247 domain-containing protein</fullName>
    </submittedName>
</protein>
<reference evidence="2 3" key="1">
    <citation type="submission" date="2020-08" db="EMBL/GenBank/DDBJ databases">
        <title>Cohnella phylogeny.</title>
        <authorList>
            <person name="Dunlap C."/>
        </authorList>
    </citation>
    <scope>NUCLEOTIDE SEQUENCE [LARGE SCALE GENOMIC DNA]</scope>
    <source>
        <strain evidence="2 3">DSM 25239</strain>
    </source>
</reference>
<dbReference type="RefSeq" id="WP_185136062.1">
    <property type="nucleotide sequence ID" value="NZ_BORM01000011.1"/>
</dbReference>
<accession>A0A841TU80</accession>
<dbReference type="EMBL" id="JACJVR010000046">
    <property type="protein sequence ID" value="MBB6692067.1"/>
    <property type="molecule type" value="Genomic_DNA"/>
</dbReference>
<dbReference type="InterPro" id="IPR025341">
    <property type="entry name" value="DUF4247"/>
</dbReference>
<feature type="region of interest" description="Disordered" evidence="1">
    <location>
        <begin position="185"/>
        <end position="262"/>
    </location>
</feature>
<evidence type="ECO:0000313" key="2">
    <source>
        <dbReference type="EMBL" id="MBB6692067.1"/>
    </source>
</evidence>